<dbReference type="PANTHER" id="PTHR24058:SF43">
    <property type="entry name" value="HOMEODOMAIN-INTERACTING PROTEIN KINASE 1"/>
    <property type="match status" value="1"/>
</dbReference>
<name>A0AAD9E626_9TELE</name>
<comment type="caution">
    <text evidence="7">The sequence shown here is derived from an EMBL/GenBank/DDBJ whole genome shotgun (WGS) entry which is preliminary data.</text>
</comment>
<evidence type="ECO:0000256" key="3">
    <source>
        <dbReference type="ARBA" id="ARBA00022741"/>
    </source>
</evidence>
<evidence type="ECO:0000256" key="1">
    <source>
        <dbReference type="ARBA" id="ARBA00022527"/>
    </source>
</evidence>
<dbReference type="PANTHER" id="PTHR24058">
    <property type="entry name" value="DUAL SPECIFICITY PROTEIN KINASE"/>
    <property type="match status" value="1"/>
</dbReference>
<dbReference type="InterPro" id="IPR000719">
    <property type="entry name" value="Prot_kinase_dom"/>
</dbReference>
<dbReference type="AlphaFoldDB" id="A0AAD9E626"/>
<dbReference type="SUPFAM" id="SSF56112">
    <property type="entry name" value="Protein kinase-like (PK-like)"/>
    <property type="match status" value="1"/>
</dbReference>
<dbReference type="GO" id="GO:0007224">
    <property type="term" value="P:smoothened signaling pathway"/>
    <property type="evidence" value="ECO:0007669"/>
    <property type="project" value="TreeGrafter"/>
</dbReference>
<dbReference type="GO" id="GO:0005737">
    <property type="term" value="C:cytoplasm"/>
    <property type="evidence" value="ECO:0007669"/>
    <property type="project" value="TreeGrafter"/>
</dbReference>
<dbReference type="GO" id="GO:0016605">
    <property type="term" value="C:PML body"/>
    <property type="evidence" value="ECO:0007669"/>
    <property type="project" value="TreeGrafter"/>
</dbReference>
<evidence type="ECO:0000256" key="5">
    <source>
        <dbReference type="ARBA" id="ARBA00022840"/>
    </source>
</evidence>
<dbReference type="PROSITE" id="PS50011">
    <property type="entry name" value="PROTEIN_KINASE_DOM"/>
    <property type="match status" value="1"/>
</dbReference>
<evidence type="ECO:0000259" key="6">
    <source>
        <dbReference type="PROSITE" id="PS50011"/>
    </source>
</evidence>
<accession>A0AAD9E626</accession>
<dbReference type="InterPro" id="IPR050494">
    <property type="entry name" value="Ser_Thr_dual-spec_kinase"/>
</dbReference>
<dbReference type="Pfam" id="PF00069">
    <property type="entry name" value="Pkinase"/>
    <property type="match status" value="1"/>
</dbReference>
<gene>
    <name evidence="7" type="ORF">P4O66_020935</name>
</gene>
<keyword evidence="4" id="KW-0418">Kinase</keyword>
<dbReference type="Gene3D" id="3.30.200.20">
    <property type="entry name" value="Phosphorylase Kinase, domain 1"/>
    <property type="match status" value="1"/>
</dbReference>
<dbReference type="GO" id="GO:0004674">
    <property type="term" value="F:protein serine/threonine kinase activity"/>
    <property type="evidence" value="ECO:0007669"/>
    <property type="project" value="UniProtKB-KW"/>
</dbReference>
<dbReference type="Proteomes" id="UP001239994">
    <property type="component" value="Unassembled WGS sequence"/>
</dbReference>
<evidence type="ECO:0000313" key="8">
    <source>
        <dbReference type="Proteomes" id="UP001239994"/>
    </source>
</evidence>
<reference evidence="7" key="1">
    <citation type="submission" date="2023-03" db="EMBL/GenBank/DDBJ databases">
        <title>Electrophorus voltai genome.</title>
        <authorList>
            <person name="Bian C."/>
        </authorList>
    </citation>
    <scope>NUCLEOTIDE SEQUENCE</scope>
    <source>
        <strain evidence="7">CB-2022</strain>
        <tissue evidence="7">Muscle</tissue>
    </source>
</reference>
<protein>
    <recommendedName>
        <fullName evidence="6">Protein kinase domain-containing protein</fullName>
    </recommendedName>
</protein>
<feature type="non-terminal residue" evidence="7">
    <location>
        <position position="1"/>
    </location>
</feature>
<dbReference type="GO" id="GO:0042771">
    <property type="term" value="P:intrinsic apoptotic signaling pathway in response to DNA damage by p53 class mediator"/>
    <property type="evidence" value="ECO:0007669"/>
    <property type="project" value="TreeGrafter"/>
</dbReference>
<feature type="domain" description="Protein kinase" evidence="6">
    <location>
        <begin position="1"/>
        <end position="247"/>
    </location>
</feature>
<dbReference type="EMBL" id="JAROKS010000005">
    <property type="protein sequence ID" value="KAK1803507.1"/>
    <property type="molecule type" value="Genomic_DNA"/>
</dbReference>
<proteinExistence type="predicted"/>
<dbReference type="GO" id="GO:0004713">
    <property type="term" value="F:protein tyrosine kinase activity"/>
    <property type="evidence" value="ECO:0007669"/>
    <property type="project" value="TreeGrafter"/>
</dbReference>
<keyword evidence="5" id="KW-0067">ATP-binding</keyword>
<dbReference type="SMART" id="SM00220">
    <property type="entry name" value="S_TKc"/>
    <property type="match status" value="1"/>
</dbReference>
<evidence type="ECO:0000313" key="7">
    <source>
        <dbReference type="EMBL" id="KAK1803507.1"/>
    </source>
</evidence>
<dbReference type="InterPro" id="IPR011009">
    <property type="entry name" value="Kinase-like_dom_sf"/>
</dbReference>
<evidence type="ECO:0000256" key="2">
    <source>
        <dbReference type="ARBA" id="ARBA00022679"/>
    </source>
</evidence>
<dbReference type="Gene3D" id="1.10.510.10">
    <property type="entry name" value="Transferase(Phosphotransferase) domain 1"/>
    <property type="match status" value="1"/>
</dbReference>
<keyword evidence="3" id="KW-0547">Nucleotide-binding</keyword>
<organism evidence="7 8">
    <name type="scientific">Electrophorus voltai</name>
    <dbReference type="NCBI Taxonomy" id="2609070"/>
    <lineage>
        <taxon>Eukaryota</taxon>
        <taxon>Metazoa</taxon>
        <taxon>Chordata</taxon>
        <taxon>Craniata</taxon>
        <taxon>Vertebrata</taxon>
        <taxon>Euteleostomi</taxon>
        <taxon>Actinopterygii</taxon>
        <taxon>Neopterygii</taxon>
        <taxon>Teleostei</taxon>
        <taxon>Ostariophysi</taxon>
        <taxon>Gymnotiformes</taxon>
        <taxon>Gymnotoidei</taxon>
        <taxon>Gymnotidae</taxon>
        <taxon>Electrophorus</taxon>
    </lineage>
</organism>
<dbReference type="GO" id="GO:0005524">
    <property type="term" value="F:ATP binding"/>
    <property type="evidence" value="ECO:0007669"/>
    <property type="project" value="UniProtKB-KW"/>
</dbReference>
<keyword evidence="8" id="KW-1185">Reference proteome</keyword>
<evidence type="ECO:0000256" key="4">
    <source>
        <dbReference type="ARBA" id="ARBA00022777"/>
    </source>
</evidence>
<sequence length="286" mass="33006">MIFSASRVFRLPSFAPPQVSILSRLSRENADEFNFVRAYECFQHKKHICLVFEMLGQSLYDFLKRSKFSPLLLKCIRPVLQQVAKALMKLKSLGLILTDLKPDNIMLVDLVRQPYRVKVIDFGSASHFSKAPSYLQSRYYRSPEIILGLPFCEGIDMWSLGCVTAELFLGWPLYPGASEYDQVSTWSFELWYQVQRDSEVNMTSLEGTDVLAEKADRREFIDLLKKMLTLDADKRITPVKTLNHPFLTMTHLLHFPHSAHVKSCLQNMEICKRQCTGFDSSKTLFD</sequence>
<keyword evidence="1" id="KW-0723">Serine/threonine-protein kinase</keyword>
<keyword evidence="2" id="KW-0808">Transferase</keyword>